<dbReference type="RefSeq" id="WP_272804000.1">
    <property type="nucleotide sequence ID" value="NZ_JAQQKY010000010.1"/>
</dbReference>
<evidence type="ECO:0000313" key="1">
    <source>
        <dbReference type="EMBL" id="MDC7692346.1"/>
    </source>
</evidence>
<sequence length="79" mass="8998">MLKKITRMRDVMSTSPEVNNMKILRLKQVMAMTGLARSTLYKYIATEGFPAQVKLGARAVGWLEAEVLAWLQSRIEERA</sequence>
<proteinExistence type="predicted"/>
<protein>
    <submittedName>
        <fullName evidence="1">AlpA family transcriptional regulator</fullName>
    </submittedName>
</protein>
<dbReference type="PANTHER" id="PTHR36154">
    <property type="entry name" value="DNA-BINDING TRANSCRIPTIONAL ACTIVATOR ALPA"/>
    <property type="match status" value="1"/>
</dbReference>
<evidence type="ECO:0000313" key="2">
    <source>
        <dbReference type="Proteomes" id="UP001221566"/>
    </source>
</evidence>
<dbReference type="PANTHER" id="PTHR36154:SF1">
    <property type="entry name" value="DNA-BINDING TRANSCRIPTIONAL ACTIVATOR ALPA"/>
    <property type="match status" value="1"/>
</dbReference>
<dbReference type="InterPro" id="IPR010260">
    <property type="entry name" value="AlpA"/>
</dbReference>
<dbReference type="EMBL" id="JAQQKY010000010">
    <property type="protein sequence ID" value="MDC7692346.1"/>
    <property type="molecule type" value="Genomic_DNA"/>
</dbReference>
<name>A0ABT5I838_VOGIN</name>
<dbReference type="InterPro" id="IPR052931">
    <property type="entry name" value="Prophage_regulatory_activator"/>
</dbReference>
<organism evidence="1 2">
    <name type="scientific">Vogesella indigofera</name>
    <name type="common">Pseudomonas indigofera</name>
    <dbReference type="NCBI Taxonomy" id="45465"/>
    <lineage>
        <taxon>Bacteria</taxon>
        <taxon>Pseudomonadati</taxon>
        <taxon>Pseudomonadota</taxon>
        <taxon>Betaproteobacteria</taxon>
        <taxon>Neisseriales</taxon>
        <taxon>Chromobacteriaceae</taxon>
        <taxon>Vogesella</taxon>
    </lineage>
</organism>
<dbReference type="Proteomes" id="UP001221566">
    <property type="component" value="Unassembled WGS sequence"/>
</dbReference>
<dbReference type="Pfam" id="PF05930">
    <property type="entry name" value="Phage_AlpA"/>
    <property type="match status" value="1"/>
</dbReference>
<dbReference type="InterPro" id="IPR009061">
    <property type="entry name" value="DNA-bd_dom_put_sf"/>
</dbReference>
<accession>A0ABT5I838</accession>
<comment type="caution">
    <text evidence="1">The sequence shown here is derived from an EMBL/GenBank/DDBJ whole genome shotgun (WGS) entry which is preliminary data.</text>
</comment>
<dbReference type="SUPFAM" id="SSF46955">
    <property type="entry name" value="Putative DNA-binding domain"/>
    <property type="match status" value="1"/>
</dbReference>
<gene>
    <name evidence="1" type="ORF">PQU93_16385</name>
</gene>
<keyword evidence="2" id="KW-1185">Reference proteome</keyword>
<dbReference type="Gene3D" id="1.10.238.160">
    <property type="match status" value="1"/>
</dbReference>
<reference evidence="1 2" key="1">
    <citation type="submission" date="2023-01" db="EMBL/GenBank/DDBJ databases">
        <title>Novel species of the genus Vogesella isolated from rivers.</title>
        <authorList>
            <person name="Lu H."/>
        </authorList>
    </citation>
    <scope>NUCLEOTIDE SEQUENCE [LARGE SCALE GENOMIC DNA]</scope>
    <source>
        <strain evidence="1 2">SH7W</strain>
    </source>
</reference>